<evidence type="ECO:0000256" key="1">
    <source>
        <dbReference type="SAM" id="MobiDB-lite"/>
    </source>
</evidence>
<dbReference type="SMART" id="SM00256">
    <property type="entry name" value="FBOX"/>
    <property type="match status" value="1"/>
</dbReference>
<evidence type="ECO:0000313" key="3">
    <source>
        <dbReference type="EMBL" id="TIB15656.1"/>
    </source>
</evidence>
<dbReference type="EMBL" id="SPOF01000006">
    <property type="protein sequence ID" value="TIB15656.1"/>
    <property type="molecule type" value="Genomic_DNA"/>
</dbReference>
<dbReference type="AlphaFoldDB" id="A0A4T0GPV0"/>
<reference evidence="5 6" key="1">
    <citation type="submission" date="2019-03" db="EMBL/GenBank/DDBJ databases">
        <title>Sequencing 23 genomes of Wallemia ichthyophaga.</title>
        <authorList>
            <person name="Gostincar C."/>
        </authorList>
    </citation>
    <scope>NUCLEOTIDE SEQUENCE [LARGE SCALE GENOMIC DNA]</scope>
    <source>
        <strain evidence="4 6">EXF-6200</strain>
        <strain evidence="3 5">EXF-8621</strain>
    </source>
</reference>
<evidence type="ECO:0000313" key="4">
    <source>
        <dbReference type="EMBL" id="TIB38042.1"/>
    </source>
</evidence>
<dbReference type="SUPFAM" id="SSF81383">
    <property type="entry name" value="F-box domain"/>
    <property type="match status" value="1"/>
</dbReference>
<dbReference type="InterPro" id="IPR001810">
    <property type="entry name" value="F-box_dom"/>
</dbReference>
<feature type="region of interest" description="Disordered" evidence="1">
    <location>
        <begin position="1"/>
        <end position="32"/>
    </location>
</feature>
<protein>
    <recommendedName>
        <fullName evidence="2">F-box domain-containing protein</fullName>
    </recommendedName>
</protein>
<comment type="caution">
    <text evidence="3">The sequence shown here is derived from an EMBL/GenBank/DDBJ whole genome shotgun (WGS) entry which is preliminary data.</text>
</comment>
<gene>
    <name evidence="4" type="ORF">E3P86_01872</name>
    <name evidence="3" type="ORF">E3P90_00792</name>
</gene>
<dbReference type="EMBL" id="SPOI01000077">
    <property type="protein sequence ID" value="TIB38042.1"/>
    <property type="molecule type" value="Genomic_DNA"/>
</dbReference>
<feature type="domain" description="F-box" evidence="2">
    <location>
        <begin position="32"/>
        <end position="77"/>
    </location>
</feature>
<accession>A0A4T0GPV0</accession>
<dbReference type="Pfam" id="PF00646">
    <property type="entry name" value="F-box"/>
    <property type="match status" value="1"/>
</dbReference>
<dbReference type="Proteomes" id="UP000306954">
    <property type="component" value="Unassembled WGS sequence"/>
</dbReference>
<dbReference type="CDD" id="cd09917">
    <property type="entry name" value="F-box_SF"/>
    <property type="match status" value="1"/>
</dbReference>
<dbReference type="Gene3D" id="3.80.10.10">
    <property type="entry name" value="Ribonuclease Inhibitor"/>
    <property type="match status" value="1"/>
</dbReference>
<dbReference type="InterPro" id="IPR032675">
    <property type="entry name" value="LRR_dom_sf"/>
</dbReference>
<dbReference type="Proteomes" id="UP000310689">
    <property type="component" value="Unassembled WGS sequence"/>
</dbReference>
<organism evidence="3 5">
    <name type="scientific">Wallemia ichthyophaga</name>
    <dbReference type="NCBI Taxonomy" id="245174"/>
    <lineage>
        <taxon>Eukaryota</taxon>
        <taxon>Fungi</taxon>
        <taxon>Dikarya</taxon>
        <taxon>Basidiomycota</taxon>
        <taxon>Wallemiomycotina</taxon>
        <taxon>Wallemiomycetes</taxon>
        <taxon>Wallemiales</taxon>
        <taxon>Wallemiaceae</taxon>
        <taxon>Wallemia</taxon>
    </lineage>
</organism>
<evidence type="ECO:0000313" key="6">
    <source>
        <dbReference type="Proteomes" id="UP000310689"/>
    </source>
</evidence>
<proteinExistence type="predicted"/>
<evidence type="ECO:0000313" key="5">
    <source>
        <dbReference type="Proteomes" id="UP000306954"/>
    </source>
</evidence>
<evidence type="ECO:0000259" key="2">
    <source>
        <dbReference type="PROSITE" id="PS50181"/>
    </source>
</evidence>
<name>A0A4T0GPV0_WALIC</name>
<dbReference type="OrthoDB" id="10374353at2759"/>
<dbReference type="InterPro" id="IPR036047">
    <property type="entry name" value="F-box-like_dom_sf"/>
</dbReference>
<sequence length="268" mass="31503">MIQPPSTPSKQIKRRYDLQDSPTKPKSKRKKECHIHKLPDELLDMVVLNLDRRTLLRFGRVCRNFQNIILPHVYKRPSINSLEFLPPFHSVVLEYQLQCESLDIDVMLEDQRDLDMVAGLLNSQRNLKHLSISINKTNLNTPNDLFKSISDSNKLVSLSVFYEEDEGHNLLSRLIDNLPPSIKLLSLLSGWYSVWNSLLETQIEHLRFRIWNEEDNPIRPYHLQRFNSLINANDKVSKIEIETINQYLCGFYQRGEYQSMAYFIIGLY</sequence>
<dbReference type="PROSITE" id="PS50181">
    <property type="entry name" value="FBOX"/>
    <property type="match status" value="1"/>
</dbReference>